<sequence>MVKLNNKYVCLSLILIFLVVVSGYVFAQQAAANSTGEIRRQVDDKMERHQWEININIGPLLKLGTSSAWANPYLIKRNLGREAKYGALRFMVSPVSIHRRQVSENDTNGIWYDAKSSYFQPMASFGYERQIMKGRFMFYYGADIAWRLESDKFKDDNYRDAKNPNLPNGKLLIKSHQNSFWAAPLIGGKYYLNHRFTIGLESQLQFVYSKKVQQEVYKGVRTTQTRVNAFEILHYPYYMLNLSYNL</sequence>
<evidence type="ECO:0000256" key="1">
    <source>
        <dbReference type="SAM" id="SignalP"/>
    </source>
</evidence>
<keyword evidence="3" id="KW-1185">Reference proteome</keyword>
<evidence type="ECO:0008006" key="4">
    <source>
        <dbReference type="Google" id="ProtNLM"/>
    </source>
</evidence>
<gene>
    <name evidence="2" type="ORF">DSL64_05030</name>
</gene>
<dbReference type="Proteomes" id="UP000256373">
    <property type="component" value="Unassembled WGS sequence"/>
</dbReference>
<accession>A0A3D8YHA2</accession>
<keyword evidence="1" id="KW-0732">Signal</keyword>
<dbReference type="OrthoDB" id="950314at2"/>
<evidence type="ECO:0000313" key="3">
    <source>
        <dbReference type="Proteomes" id="UP000256373"/>
    </source>
</evidence>
<feature type="signal peptide" evidence="1">
    <location>
        <begin position="1"/>
        <end position="27"/>
    </location>
</feature>
<name>A0A3D8YHA2_9BACT</name>
<feature type="chain" id="PRO_5017671683" description="DUF3575 domain-containing protein" evidence="1">
    <location>
        <begin position="28"/>
        <end position="246"/>
    </location>
</feature>
<proteinExistence type="predicted"/>
<dbReference type="EMBL" id="QNUL01000002">
    <property type="protein sequence ID" value="REA63789.1"/>
    <property type="molecule type" value="Genomic_DNA"/>
</dbReference>
<dbReference type="AlphaFoldDB" id="A0A3D8YHA2"/>
<evidence type="ECO:0000313" key="2">
    <source>
        <dbReference type="EMBL" id="REA63789.1"/>
    </source>
</evidence>
<reference evidence="2 3" key="1">
    <citation type="submission" date="2018-07" db="EMBL/GenBank/DDBJ databases">
        <title>Dyadobacter roseus sp. nov., isolated from rose rhizosphere soil.</title>
        <authorList>
            <person name="Chen L."/>
        </authorList>
    </citation>
    <scope>NUCLEOTIDE SEQUENCE [LARGE SCALE GENOMIC DNA]</scope>
    <source>
        <strain evidence="2 3">RS19</strain>
    </source>
</reference>
<dbReference type="RefSeq" id="WP_115829540.1">
    <property type="nucleotide sequence ID" value="NZ_QNUL01000002.1"/>
</dbReference>
<comment type="caution">
    <text evidence="2">The sequence shown here is derived from an EMBL/GenBank/DDBJ whole genome shotgun (WGS) entry which is preliminary data.</text>
</comment>
<protein>
    <recommendedName>
        <fullName evidence="4">DUF3575 domain-containing protein</fullName>
    </recommendedName>
</protein>
<organism evidence="2 3">
    <name type="scientific">Dyadobacter luteus</name>
    <dbReference type="NCBI Taxonomy" id="2259619"/>
    <lineage>
        <taxon>Bacteria</taxon>
        <taxon>Pseudomonadati</taxon>
        <taxon>Bacteroidota</taxon>
        <taxon>Cytophagia</taxon>
        <taxon>Cytophagales</taxon>
        <taxon>Spirosomataceae</taxon>
        <taxon>Dyadobacter</taxon>
    </lineage>
</organism>